<dbReference type="EMBL" id="JXLP01000002">
    <property type="protein sequence ID" value="KIL80002.1"/>
    <property type="molecule type" value="Genomic_DNA"/>
</dbReference>
<protein>
    <recommendedName>
        <fullName evidence="3">IDEAL domain-containing protein</fullName>
    </recommendedName>
</protein>
<dbReference type="Proteomes" id="UP000031982">
    <property type="component" value="Unassembled WGS sequence"/>
</dbReference>
<comment type="caution">
    <text evidence="1">The sequence shown here is derived from an EMBL/GenBank/DDBJ whole genome shotgun (WGS) entry which is preliminary data.</text>
</comment>
<evidence type="ECO:0008006" key="3">
    <source>
        <dbReference type="Google" id="ProtNLM"/>
    </source>
</evidence>
<evidence type="ECO:0000313" key="2">
    <source>
        <dbReference type="Proteomes" id="UP000031982"/>
    </source>
</evidence>
<evidence type="ECO:0000313" key="1">
    <source>
        <dbReference type="EMBL" id="KIL80002.1"/>
    </source>
</evidence>
<organism evidence="1 2">
    <name type="scientific">Bacillus badius</name>
    <dbReference type="NCBI Taxonomy" id="1455"/>
    <lineage>
        <taxon>Bacteria</taxon>
        <taxon>Bacillati</taxon>
        <taxon>Bacillota</taxon>
        <taxon>Bacilli</taxon>
        <taxon>Bacillales</taxon>
        <taxon>Bacillaceae</taxon>
        <taxon>Pseudobacillus</taxon>
    </lineage>
</organism>
<reference evidence="1 2" key="1">
    <citation type="submission" date="2015-01" db="EMBL/GenBank/DDBJ databases">
        <title>Genome Assembly of Bacillus badius MTCC 1458.</title>
        <authorList>
            <person name="Verma A."/>
            <person name="Khatri I."/>
            <person name="Mual P."/>
            <person name="Subramanian S."/>
            <person name="Krishnamurthi S."/>
        </authorList>
    </citation>
    <scope>NUCLEOTIDE SEQUENCE [LARGE SCALE GENOMIC DNA]</scope>
    <source>
        <strain evidence="1 2">MTCC 1458</strain>
    </source>
</reference>
<gene>
    <name evidence="1" type="ORF">SD77_2456</name>
</gene>
<sequence length="92" mass="10662">MYAQGDWVEIKHHYASGYVLESDHCSALVCVIKNGRIQGNKRFNHYEMNKTNTELLPEDTKDLTQLYINMALDSDDKSWFRSLTNGSMEESK</sequence>
<dbReference type="GeneID" id="92775851"/>
<keyword evidence="2" id="KW-1185">Reference proteome</keyword>
<name>A0ABR5AZ27_BACBA</name>
<accession>A0ABR5AZ27</accession>
<proteinExistence type="predicted"/>
<dbReference type="RefSeq" id="WP_041096779.1">
    <property type="nucleotide sequence ID" value="NZ_BSSZ01000002.1"/>
</dbReference>